<keyword evidence="4" id="KW-1185">Reference proteome</keyword>
<dbReference type="STRING" id="137246.A0A401SCI6"/>
<organism evidence="3 4">
    <name type="scientific">Chiloscyllium punctatum</name>
    <name type="common">Brownbanded bambooshark</name>
    <name type="synonym">Hemiscyllium punctatum</name>
    <dbReference type="NCBI Taxonomy" id="137246"/>
    <lineage>
        <taxon>Eukaryota</taxon>
        <taxon>Metazoa</taxon>
        <taxon>Chordata</taxon>
        <taxon>Craniata</taxon>
        <taxon>Vertebrata</taxon>
        <taxon>Chondrichthyes</taxon>
        <taxon>Elasmobranchii</taxon>
        <taxon>Galeomorphii</taxon>
        <taxon>Galeoidea</taxon>
        <taxon>Orectolobiformes</taxon>
        <taxon>Hemiscylliidae</taxon>
        <taxon>Chiloscyllium</taxon>
    </lineage>
</organism>
<evidence type="ECO:0000313" key="3">
    <source>
        <dbReference type="EMBL" id="GCC28070.1"/>
    </source>
</evidence>
<dbReference type="Proteomes" id="UP000287033">
    <property type="component" value="Unassembled WGS sequence"/>
</dbReference>
<evidence type="ECO:0000256" key="1">
    <source>
        <dbReference type="ARBA" id="ARBA00022729"/>
    </source>
</evidence>
<dbReference type="OrthoDB" id="8195838at2759"/>
<keyword evidence="2" id="KW-0325">Glycoprotein</keyword>
<dbReference type="PANTHER" id="PTHR23412">
    <property type="entry name" value="STEREOCILIN RELATED"/>
    <property type="match status" value="1"/>
</dbReference>
<evidence type="ECO:0000256" key="2">
    <source>
        <dbReference type="ARBA" id="ARBA00023180"/>
    </source>
</evidence>
<dbReference type="GO" id="GO:0007160">
    <property type="term" value="P:cell-matrix adhesion"/>
    <property type="evidence" value="ECO:0007669"/>
    <property type="project" value="TreeGrafter"/>
</dbReference>
<keyword evidence="1" id="KW-0732">Signal</keyword>
<comment type="caution">
    <text evidence="3">The sequence shown here is derived from an EMBL/GenBank/DDBJ whole genome shotgun (WGS) entry which is preliminary data.</text>
</comment>
<accession>A0A401SCI6</accession>
<dbReference type="OMA" id="QYFENNF"/>
<evidence type="ECO:0008006" key="5">
    <source>
        <dbReference type="Google" id="ProtNLM"/>
    </source>
</evidence>
<name>A0A401SCI6_CHIPU</name>
<dbReference type="InterPro" id="IPR026664">
    <property type="entry name" value="Stereocilin-rel"/>
</dbReference>
<protein>
    <recommendedName>
        <fullName evidence="5">Otoancorin</fullName>
    </recommendedName>
</protein>
<dbReference type="GO" id="GO:0009986">
    <property type="term" value="C:cell surface"/>
    <property type="evidence" value="ECO:0007669"/>
    <property type="project" value="TreeGrafter"/>
</dbReference>
<dbReference type="EMBL" id="BEZZ01000190">
    <property type="protein sequence ID" value="GCC28070.1"/>
    <property type="molecule type" value="Genomic_DNA"/>
</dbReference>
<evidence type="ECO:0000313" key="4">
    <source>
        <dbReference type="Proteomes" id="UP000287033"/>
    </source>
</evidence>
<dbReference type="AlphaFoldDB" id="A0A401SCI6"/>
<sequence length="971" mass="107839">MQIPGGNRSLFETSWKKCLPLISSLQCLELVIETLRLTSGIYLQPEMVLNLPKDLHEETFKNITTVFKELYNKMAARTQRAIYEWMRQTLQRSYKPPGLNGSGSWITAENLWFLGQYIVHLPLEEIQKINPNEIRLFINYDNATKQLDSVYDITPATAKAFQERIDASGFDLINTSTVYRLGLLVCFFDNVQELDAGEARSLLHQMIKCNRLKGFQVAVRKLKSQLLELVLKNQTLNESLDSISDAIAGLSFTQLESLSAEAVRNAISVLRTVTGWTKSQMIVLIDKFIGDSKQLSVFNISQLGELMLGVSAGLLYNMSAEGLAQAVRGTLSEHAAQLSAVQRMAVVTKMVETSDISSVLDLLNGSFLKELSVSSLLKVKDYNITRLDHKELRRSQALYLYNVVSDGKPGSEIISVGELAKGLTCEQIQSLDNTTFLPVAEVLKSNLDLLSSHQLNCLAWKYQQEAPTLMPPLLLATLPHVVLEDAAQSVCRLLLFSLGRAELQLIIPDSTKRNEVIRRAFQCLNYTLQDEYDVDVLGGMICNLSPQTIKTNISLKALTEAFMQFRSCKNLSNDQKIEIRNKIREYYSTPTAWQPELIQDLGPLVTFLSKEDLTIVAEKFPDVLLQLALDVEGMAIFQDFLAVVFSTLIRATENDKLSSLTPGCRGFTVPSFDQILKLADANSYWSVQELSCMSTQTFIKSVEHLGALKSFDMIQLIALKDKAKMAWGPIRSWKKYQVVALGRIALALNESEIKELELGSIDTVAALSQQKEWTPTQARSMLEGFLRDSGLTVDAMKEWDLVGLGSLLCAMTDQEVIFLSASTYSAAAARISEIVCGVEILQELLKKARYGFGNVTAWDNFILQEVGTVAAGIRKEEITMLNEELMPYFRPAAIAALPSEVFKELSPKQLANLGPENAAIVTESQKAALSTEQLSSLQAAVDGADSNHLIQMLLSASPILNSESLTISVLP</sequence>
<dbReference type="PANTHER" id="PTHR23412:SF18">
    <property type="entry name" value="OTOANCORIN"/>
    <property type="match status" value="1"/>
</dbReference>
<reference evidence="3 4" key="1">
    <citation type="journal article" date="2018" name="Nat. Ecol. Evol.">
        <title>Shark genomes provide insights into elasmobranch evolution and the origin of vertebrates.</title>
        <authorList>
            <person name="Hara Y"/>
            <person name="Yamaguchi K"/>
            <person name="Onimaru K"/>
            <person name="Kadota M"/>
            <person name="Koyanagi M"/>
            <person name="Keeley SD"/>
            <person name="Tatsumi K"/>
            <person name="Tanaka K"/>
            <person name="Motone F"/>
            <person name="Kageyama Y"/>
            <person name="Nozu R"/>
            <person name="Adachi N"/>
            <person name="Nishimura O"/>
            <person name="Nakagawa R"/>
            <person name="Tanegashima C"/>
            <person name="Kiyatake I"/>
            <person name="Matsumoto R"/>
            <person name="Murakumo K"/>
            <person name="Nishida K"/>
            <person name="Terakita A"/>
            <person name="Kuratani S"/>
            <person name="Sato K"/>
            <person name="Hyodo S Kuraku.S."/>
        </authorList>
    </citation>
    <scope>NUCLEOTIDE SEQUENCE [LARGE SCALE GENOMIC DNA]</scope>
</reference>
<proteinExistence type="predicted"/>
<gene>
    <name evidence="3" type="ORF">chiPu_0006496</name>
</gene>